<dbReference type="EC" id="2.7.4.9" evidence="2 11"/>
<evidence type="ECO:0000313" key="13">
    <source>
        <dbReference type="EMBL" id="QNV39601.1"/>
    </source>
</evidence>
<dbReference type="InterPro" id="IPR018094">
    <property type="entry name" value="Thymidylate_kinase"/>
</dbReference>
<reference evidence="13 14" key="1">
    <citation type="submission" date="2020-09" db="EMBL/GenBank/DDBJ databases">
        <title>Investigation of environmental microbe.</title>
        <authorList>
            <person name="Ou Y."/>
            <person name="Kang Q."/>
        </authorList>
    </citation>
    <scope>NUCLEOTIDE SEQUENCE [LARGE SCALE GENOMIC DNA]</scope>
    <source>
        <strain evidence="13 14">KJZ-9</strain>
    </source>
</reference>
<protein>
    <recommendedName>
        <fullName evidence="3 11">Thymidylate kinase</fullName>
        <ecNumber evidence="2 11">2.7.4.9</ecNumber>
    </recommendedName>
    <alternativeName>
        <fullName evidence="11">dTMP kinase</fullName>
    </alternativeName>
</protein>
<accession>A0A7H2BIV5</accession>
<evidence type="ECO:0000256" key="7">
    <source>
        <dbReference type="ARBA" id="ARBA00022777"/>
    </source>
</evidence>
<dbReference type="Gene3D" id="3.40.50.300">
    <property type="entry name" value="P-loop containing nucleotide triphosphate hydrolases"/>
    <property type="match status" value="1"/>
</dbReference>
<dbReference type="GO" id="GO:0005524">
    <property type="term" value="F:ATP binding"/>
    <property type="evidence" value="ECO:0007669"/>
    <property type="project" value="UniProtKB-UniRule"/>
</dbReference>
<evidence type="ECO:0000256" key="5">
    <source>
        <dbReference type="ARBA" id="ARBA00022727"/>
    </source>
</evidence>
<name>A0A7H2BIV5_9MICC</name>
<dbReference type="KEGG" id="rama:IDM48_09550"/>
<evidence type="ECO:0000259" key="12">
    <source>
        <dbReference type="Pfam" id="PF02223"/>
    </source>
</evidence>
<dbReference type="FunFam" id="3.40.50.300:FF:000225">
    <property type="entry name" value="Thymidylate kinase"/>
    <property type="match status" value="1"/>
</dbReference>
<evidence type="ECO:0000256" key="10">
    <source>
        <dbReference type="ARBA" id="ARBA00057735"/>
    </source>
</evidence>
<dbReference type="GO" id="GO:0006233">
    <property type="term" value="P:dTDP biosynthetic process"/>
    <property type="evidence" value="ECO:0007669"/>
    <property type="project" value="InterPro"/>
</dbReference>
<dbReference type="InterPro" id="IPR027417">
    <property type="entry name" value="P-loop_NTPase"/>
</dbReference>
<comment type="function">
    <text evidence="10 11">Phosphorylation of dTMP to form dTDP in both de novo and salvage pathways of dTTP synthesis.</text>
</comment>
<dbReference type="PANTHER" id="PTHR10344">
    <property type="entry name" value="THYMIDYLATE KINASE"/>
    <property type="match status" value="1"/>
</dbReference>
<comment type="catalytic activity">
    <reaction evidence="9 11">
        <text>dTMP + ATP = dTDP + ADP</text>
        <dbReference type="Rhea" id="RHEA:13517"/>
        <dbReference type="ChEBI" id="CHEBI:30616"/>
        <dbReference type="ChEBI" id="CHEBI:58369"/>
        <dbReference type="ChEBI" id="CHEBI:63528"/>
        <dbReference type="ChEBI" id="CHEBI:456216"/>
        <dbReference type="EC" id="2.7.4.9"/>
    </reaction>
</comment>
<keyword evidence="14" id="KW-1185">Reference proteome</keyword>
<dbReference type="GO" id="GO:0005829">
    <property type="term" value="C:cytosol"/>
    <property type="evidence" value="ECO:0007669"/>
    <property type="project" value="TreeGrafter"/>
</dbReference>
<evidence type="ECO:0000313" key="14">
    <source>
        <dbReference type="Proteomes" id="UP000516421"/>
    </source>
</evidence>
<dbReference type="InterPro" id="IPR018095">
    <property type="entry name" value="Thymidylate_kin_CS"/>
</dbReference>
<dbReference type="SUPFAM" id="SSF52540">
    <property type="entry name" value="P-loop containing nucleoside triphosphate hydrolases"/>
    <property type="match status" value="1"/>
</dbReference>
<dbReference type="Proteomes" id="UP000516421">
    <property type="component" value="Chromosome"/>
</dbReference>
<dbReference type="NCBIfam" id="TIGR00041">
    <property type="entry name" value="DTMP_kinase"/>
    <property type="match status" value="1"/>
</dbReference>
<dbReference type="HAMAP" id="MF_00165">
    <property type="entry name" value="Thymidylate_kinase"/>
    <property type="match status" value="1"/>
</dbReference>
<evidence type="ECO:0000256" key="8">
    <source>
        <dbReference type="ARBA" id="ARBA00022840"/>
    </source>
</evidence>
<dbReference type="GO" id="GO:0006235">
    <property type="term" value="P:dTTP biosynthetic process"/>
    <property type="evidence" value="ECO:0007669"/>
    <property type="project" value="UniProtKB-UniRule"/>
</dbReference>
<dbReference type="AlphaFoldDB" id="A0A7H2BIV5"/>
<dbReference type="CDD" id="cd01672">
    <property type="entry name" value="TMPK"/>
    <property type="match status" value="1"/>
</dbReference>
<evidence type="ECO:0000256" key="11">
    <source>
        <dbReference type="HAMAP-Rule" id="MF_00165"/>
    </source>
</evidence>
<dbReference type="Pfam" id="PF02223">
    <property type="entry name" value="Thymidylate_kin"/>
    <property type="match status" value="1"/>
</dbReference>
<keyword evidence="5 11" id="KW-0545">Nucleotide biosynthesis</keyword>
<dbReference type="EMBL" id="CP061538">
    <property type="protein sequence ID" value="QNV39601.1"/>
    <property type="molecule type" value="Genomic_DNA"/>
</dbReference>
<evidence type="ECO:0000256" key="3">
    <source>
        <dbReference type="ARBA" id="ARBA00017144"/>
    </source>
</evidence>
<feature type="domain" description="Thymidylate kinase-like" evidence="12">
    <location>
        <begin position="32"/>
        <end position="221"/>
    </location>
</feature>
<evidence type="ECO:0000256" key="6">
    <source>
        <dbReference type="ARBA" id="ARBA00022741"/>
    </source>
</evidence>
<dbReference type="PROSITE" id="PS01331">
    <property type="entry name" value="THYMIDYLATE_KINASE"/>
    <property type="match status" value="1"/>
</dbReference>
<evidence type="ECO:0000256" key="2">
    <source>
        <dbReference type="ARBA" id="ARBA00012980"/>
    </source>
</evidence>
<keyword evidence="7 11" id="KW-0418">Kinase</keyword>
<keyword evidence="8 11" id="KW-0067">ATP-binding</keyword>
<keyword evidence="4 11" id="KW-0808">Transferase</keyword>
<evidence type="ECO:0000256" key="1">
    <source>
        <dbReference type="ARBA" id="ARBA00009776"/>
    </source>
</evidence>
<dbReference type="GO" id="GO:0004798">
    <property type="term" value="F:dTMP kinase activity"/>
    <property type="evidence" value="ECO:0007669"/>
    <property type="project" value="UniProtKB-UniRule"/>
</dbReference>
<dbReference type="InterPro" id="IPR039430">
    <property type="entry name" value="Thymidylate_kin-like_dom"/>
</dbReference>
<dbReference type="PANTHER" id="PTHR10344:SF4">
    <property type="entry name" value="UMP-CMP KINASE 2, MITOCHONDRIAL"/>
    <property type="match status" value="1"/>
</dbReference>
<evidence type="ECO:0000256" key="9">
    <source>
        <dbReference type="ARBA" id="ARBA00048743"/>
    </source>
</evidence>
<feature type="binding site" evidence="11">
    <location>
        <begin position="34"/>
        <end position="41"/>
    </location>
    <ligand>
        <name>ATP</name>
        <dbReference type="ChEBI" id="CHEBI:30616"/>
    </ligand>
</feature>
<proteinExistence type="inferred from homology"/>
<keyword evidence="6 11" id="KW-0547">Nucleotide-binding</keyword>
<organism evidence="13 14">
    <name type="scientific">Rothia amarae</name>
    <dbReference type="NCBI Taxonomy" id="169480"/>
    <lineage>
        <taxon>Bacteria</taxon>
        <taxon>Bacillati</taxon>
        <taxon>Actinomycetota</taxon>
        <taxon>Actinomycetes</taxon>
        <taxon>Micrococcales</taxon>
        <taxon>Micrococcaceae</taxon>
        <taxon>Rothia</taxon>
    </lineage>
</organism>
<evidence type="ECO:0000256" key="4">
    <source>
        <dbReference type="ARBA" id="ARBA00022679"/>
    </source>
</evidence>
<sequence>MTDSLKYIPDPTSNTPIVSSSDCVGEGLFIVFEGGDGAGKSTQVARLEQALTEEGYDVISTREPGGTDIGEKLRGLVLEHGQGIIDARTEALIYAASRSAHAEQKIRPALAAGKIVLCDRYIDSSAAYQGAGRNLGTENITQLSLWATQNLLPDLTVFIDVPLDAGRQRTDSRGAADRLESEPDEFHTLVHQTFGELASSGGENYAIVDGTGSIDEVHGQILRAVQRVLKERVA</sequence>
<dbReference type="RefSeq" id="WP_190617123.1">
    <property type="nucleotide sequence ID" value="NZ_CP061538.1"/>
</dbReference>
<dbReference type="GO" id="GO:0006227">
    <property type="term" value="P:dUDP biosynthetic process"/>
    <property type="evidence" value="ECO:0007669"/>
    <property type="project" value="TreeGrafter"/>
</dbReference>
<comment type="similarity">
    <text evidence="1 11">Belongs to the thymidylate kinase family.</text>
</comment>
<gene>
    <name evidence="11" type="primary">tmk</name>
    <name evidence="13" type="ORF">IDM48_09550</name>
</gene>